<evidence type="ECO:0000313" key="1">
    <source>
        <dbReference type="EMBL" id="RLN30552.1"/>
    </source>
</evidence>
<proteinExistence type="predicted"/>
<dbReference type="OrthoDB" id="10503095at2759"/>
<name>A0A3L6T1F3_PANMI</name>
<dbReference type="Proteomes" id="UP000275267">
    <property type="component" value="Unassembled WGS sequence"/>
</dbReference>
<dbReference type="AlphaFoldDB" id="A0A3L6T1F3"/>
<gene>
    <name evidence="1" type="ORF">C2845_PM05G37930</name>
</gene>
<comment type="caution">
    <text evidence="1">The sequence shown here is derived from an EMBL/GenBank/DDBJ whole genome shotgun (WGS) entry which is preliminary data.</text>
</comment>
<reference evidence="2" key="1">
    <citation type="journal article" date="2019" name="Nat. Commun.">
        <title>The genome of broomcorn millet.</title>
        <authorList>
            <person name="Zou C."/>
            <person name="Miki D."/>
            <person name="Li D."/>
            <person name="Tang Q."/>
            <person name="Xiao L."/>
            <person name="Rajput S."/>
            <person name="Deng P."/>
            <person name="Jia W."/>
            <person name="Huang R."/>
            <person name="Zhang M."/>
            <person name="Sun Y."/>
            <person name="Hu J."/>
            <person name="Fu X."/>
            <person name="Schnable P.S."/>
            <person name="Li F."/>
            <person name="Zhang H."/>
            <person name="Feng B."/>
            <person name="Zhu X."/>
            <person name="Liu R."/>
            <person name="Schnable J.C."/>
            <person name="Zhu J.-K."/>
            <person name="Zhang H."/>
        </authorList>
    </citation>
    <scope>NUCLEOTIDE SEQUENCE [LARGE SCALE GENOMIC DNA]</scope>
</reference>
<accession>A0A3L6T1F3</accession>
<sequence length="93" mass="10203">MRRPARRRLLHFDPAMLTTPKDIRHFLCRRGDAHDAKMISTSPPSRSPRHPASWQQEVAAALLPALCLPPINLATLATPEVTLLSASACTLGI</sequence>
<evidence type="ECO:0000313" key="2">
    <source>
        <dbReference type="Proteomes" id="UP000275267"/>
    </source>
</evidence>
<dbReference type="EMBL" id="PQIB02000003">
    <property type="protein sequence ID" value="RLN30552.1"/>
    <property type="molecule type" value="Genomic_DNA"/>
</dbReference>
<protein>
    <submittedName>
        <fullName evidence="1">Uncharacterized protein</fullName>
    </submittedName>
</protein>
<keyword evidence="2" id="KW-1185">Reference proteome</keyword>
<organism evidence="1 2">
    <name type="scientific">Panicum miliaceum</name>
    <name type="common">Proso millet</name>
    <name type="synonym">Broomcorn millet</name>
    <dbReference type="NCBI Taxonomy" id="4540"/>
    <lineage>
        <taxon>Eukaryota</taxon>
        <taxon>Viridiplantae</taxon>
        <taxon>Streptophyta</taxon>
        <taxon>Embryophyta</taxon>
        <taxon>Tracheophyta</taxon>
        <taxon>Spermatophyta</taxon>
        <taxon>Magnoliopsida</taxon>
        <taxon>Liliopsida</taxon>
        <taxon>Poales</taxon>
        <taxon>Poaceae</taxon>
        <taxon>PACMAD clade</taxon>
        <taxon>Panicoideae</taxon>
        <taxon>Panicodae</taxon>
        <taxon>Paniceae</taxon>
        <taxon>Panicinae</taxon>
        <taxon>Panicum</taxon>
        <taxon>Panicum sect. Panicum</taxon>
    </lineage>
</organism>